<dbReference type="Gene3D" id="3.40.50.20">
    <property type="match status" value="1"/>
</dbReference>
<dbReference type="InterPro" id="IPR005482">
    <property type="entry name" value="Biotin_COase_C"/>
</dbReference>
<dbReference type="InterPro" id="IPR051602">
    <property type="entry name" value="ACC_Biotin_Carboxylase"/>
</dbReference>
<comment type="catalytic activity">
    <reaction evidence="15 17">
        <text>N(6)-biotinyl-L-lysyl-[protein] + hydrogencarbonate + ATP = N(6)-carboxybiotinyl-L-lysyl-[protein] + ADP + phosphate + H(+)</text>
        <dbReference type="Rhea" id="RHEA:13501"/>
        <dbReference type="Rhea" id="RHEA-COMP:10505"/>
        <dbReference type="Rhea" id="RHEA-COMP:10506"/>
        <dbReference type="ChEBI" id="CHEBI:15378"/>
        <dbReference type="ChEBI" id="CHEBI:17544"/>
        <dbReference type="ChEBI" id="CHEBI:30616"/>
        <dbReference type="ChEBI" id="CHEBI:43474"/>
        <dbReference type="ChEBI" id="CHEBI:83144"/>
        <dbReference type="ChEBI" id="CHEBI:83145"/>
        <dbReference type="ChEBI" id="CHEBI:456216"/>
        <dbReference type="EC" id="6.3.4.14"/>
    </reaction>
</comment>
<dbReference type="InterPro" id="IPR011761">
    <property type="entry name" value="ATP-grasp"/>
</dbReference>
<dbReference type="NCBIfam" id="TIGR00514">
    <property type="entry name" value="accC"/>
    <property type="match status" value="1"/>
</dbReference>
<evidence type="ECO:0000256" key="7">
    <source>
        <dbReference type="ARBA" id="ARBA00022723"/>
    </source>
</evidence>
<evidence type="ECO:0000256" key="14">
    <source>
        <dbReference type="ARBA" id="ARBA00023267"/>
    </source>
</evidence>
<dbReference type="SUPFAM" id="SSF52440">
    <property type="entry name" value="PreATP-grasp domain"/>
    <property type="match status" value="1"/>
</dbReference>
<dbReference type="InterPro" id="IPR005479">
    <property type="entry name" value="CPAse_ATP-bd"/>
</dbReference>
<dbReference type="InterPro" id="IPR011764">
    <property type="entry name" value="Biotin_carboxylation_dom"/>
</dbReference>
<comment type="subunit">
    <text evidence="3 17">Acetyl-CoA carboxylase is a heterohexamer of biotin carboxyl carrier protein, biotin carboxylase and the two subunits of carboxyl transferase in a 2:2 complex.</text>
</comment>
<comment type="caution">
    <text evidence="20">The sequence shown here is derived from an EMBL/GenBank/DDBJ whole genome shotgun (WGS) entry which is preliminary data.</text>
</comment>
<accession>A0ABU4W874</accession>
<organism evidence="20 21">
    <name type="scientific">Candidatus Cetobacterium colombiensis</name>
    <dbReference type="NCBI Taxonomy" id="3073100"/>
    <lineage>
        <taxon>Bacteria</taxon>
        <taxon>Fusobacteriati</taxon>
        <taxon>Fusobacteriota</taxon>
        <taxon>Fusobacteriia</taxon>
        <taxon>Fusobacteriales</taxon>
        <taxon>Fusobacteriaceae</taxon>
        <taxon>Cetobacterium</taxon>
    </lineage>
</organism>
<comment type="function">
    <text evidence="1 17">This protein is a component of the acetyl coenzyme A carboxylase complex; first, biotin carboxylase catalyzes the carboxylation of the carrier protein and then the transcarboxylase transfers the carboxyl group to form malonyl-CoA.</text>
</comment>
<evidence type="ECO:0000259" key="18">
    <source>
        <dbReference type="PROSITE" id="PS50975"/>
    </source>
</evidence>
<keyword evidence="5 17" id="KW-0444">Lipid biosynthesis</keyword>
<evidence type="ECO:0000256" key="17">
    <source>
        <dbReference type="RuleBase" id="RU365063"/>
    </source>
</evidence>
<keyword evidence="14 17" id="KW-0092">Biotin</keyword>
<evidence type="ECO:0000256" key="15">
    <source>
        <dbReference type="ARBA" id="ARBA00048600"/>
    </source>
</evidence>
<dbReference type="SMART" id="SM00878">
    <property type="entry name" value="Biotin_carb_C"/>
    <property type="match status" value="1"/>
</dbReference>
<dbReference type="InterPro" id="IPR004549">
    <property type="entry name" value="Acetyl_CoA_COase_biotin_COase"/>
</dbReference>
<evidence type="ECO:0000256" key="16">
    <source>
        <dbReference type="PROSITE-ProRule" id="PRU00409"/>
    </source>
</evidence>
<keyword evidence="11" id="KW-0460">Magnesium</keyword>
<dbReference type="PANTHER" id="PTHR48095:SF2">
    <property type="entry name" value="BIOTIN CARBOXYLASE, CHLOROPLASTIC"/>
    <property type="match status" value="1"/>
</dbReference>
<dbReference type="GO" id="GO:0004075">
    <property type="term" value="F:biotin carboxylase activity"/>
    <property type="evidence" value="ECO:0007669"/>
    <property type="project" value="UniProtKB-EC"/>
</dbReference>
<keyword evidence="10 16" id="KW-0067">ATP-binding</keyword>
<evidence type="ECO:0000256" key="6">
    <source>
        <dbReference type="ARBA" id="ARBA00022598"/>
    </source>
</evidence>
<dbReference type="Gene3D" id="3.30.1490.20">
    <property type="entry name" value="ATP-grasp fold, A domain"/>
    <property type="match status" value="1"/>
</dbReference>
<dbReference type="PANTHER" id="PTHR48095">
    <property type="entry name" value="PYRUVATE CARBOXYLASE SUBUNIT A"/>
    <property type="match status" value="1"/>
</dbReference>
<gene>
    <name evidence="20" type="primary">accC</name>
    <name evidence="20" type="ORF">RFV38_04200</name>
</gene>
<evidence type="ECO:0000256" key="11">
    <source>
        <dbReference type="ARBA" id="ARBA00022842"/>
    </source>
</evidence>
<dbReference type="EC" id="6.3.4.14" evidence="4 17"/>
<dbReference type="Proteomes" id="UP001279681">
    <property type="component" value="Unassembled WGS sequence"/>
</dbReference>
<evidence type="ECO:0000256" key="10">
    <source>
        <dbReference type="ARBA" id="ARBA00022840"/>
    </source>
</evidence>
<keyword evidence="13 17" id="KW-0275">Fatty acid biosynthesis</keyword>
<keyword evidence="7" id="KW-0479">Metal-binding</keyword>
<dbReference type="PROSITE" id="PS50975">
    <property type="entry name" value="ATP_GRASP"/>
    <property type="match status" value="1"/>
</dbReference>
<comment type="pathway">
    <text evidence="2 17">Lipid metabolism; malonyl-CoA biosynthesis; malonyl-CoA from acetyl-CoA: step 1/1.</text>
</comment>
<keyword evidence="12 17" id="KW-0443">Lipid metabolism</keyword>
<evidence type="ECO:0000256" key="3">
    <source>
        <dbReference type="ARBA" id="ARBA00011750"/>
    </source>
</evidence>
<evidence type="ECO:0000259" key="19">
    <source>
        <dbReference type="PROSITE" id="PS50979"/>
    </source>
</evidence>
<keyword evidence="9 17" id="KW-0276">Fatty acid metabolism</keyword>
<evidence type="ECO:0000313" key="20">
    <source>
        <dbReference type="EMBL" id="MDX8335712.1"/>
    </source>
</evidence>
<dbReference type="SUPFAM" id="SSF56059">
    <property type="entry name" value="Glutathione synthetase ATP-binding domain-like"/>
    <property type="match status" value="1"/>
</dbReference>
<dbReference type="Pfam" id="PF02786">
    <property type="entry name" value="CPSase_L_D2"/>
    <property type="match status" value="1"/>
</dbReference>
<dbReference type="PROSITE" id="PS00867">
    <property type="entry name" value="CPSASE_2"/>
    <property type="match status" value="1"/>
</dbReference>
<evidence type="ECO:0000256" key="8">
    <source>
        <dbReference type="ARBA" id="ARBA00022741"/>
    </source>
</evidence>
<evidence type="ECO:0000256" key="2">
    <source>
        <dbReference type="ARBA" id="ARBA00004956"/>
    </source>
</evidence>
<dbReference type="Gene3D" id="3.30.470.20">
    <property type="entry name" value="ATP-grasp fold, B domain"/>
    <property type="match status" value="1"/>
</dbReference>
<dbReference type="EMBL" id="JAVIKH010000004">
    <property type="protein sequence ID" value="MDX8335712.1"/>
    <property type="molecule type" value="Genomic_DNA"/>
</dbReference>
<dbReference type="InterPro" id="IPR013815">
    <property type="entry name" value="ATP_grasp_subdomain_1"/>
</dbReference>
<evidence type="ECO:0000256" key="4">
    <source>
        <dbReference type="ARBA" id="ARBA00013263"/>
    </source>
</evidence>
<name>A0ABU4W874_9FUSO</name>
<dbReference type="InterPro" id="IPR005481">
    <property type="entry name" value="BC-like_N"/>
</dbReference>
<protein>
    <recommendedName>
        <fullName evidence="4 17">Biotin carboxylase</fullName>
        <ecNumber evidence="4 17">6.3.4.14</ecNumber>
    </recommendedName>
    <alternativeName>
        <fullName evidence="17">Acetyl-coenzyme A carboxylase biotin carboxylase subunit A</fullName>
    </alternativeName>
</protein>
<sequence>MFKKILIANRGEIAVRIIRAAKELGIKTVAVYSEADKDSLHVRLADEAVCIGGPLSTESYLKIPNILAAAEITGANAIHPGYGFLSENARFARICQTHNITFIGPSPEAIESMGDKATARKTAIENQVPLTNGTGIIRSIDEARKEVEERIGYPVMIKATAGGGGKGMRLARTAEELESKIIAAQTEAESAFGNPDVYIEKFVENPRHVEIQIMGDKHGNVIHLGERDCSIQRRHQKLIEEAPSYKLPSKVRKAMGEAAVKLAKSINYDSAGTLEFLVDKDDNFYFMEMNTRVQVEHTVTEMVTGIDIIKLQIKVAEGEKINISQEDVVLFGHAIECRINAEDTTAGFLPSPGKLETYIVPGGPGVRIDSHSYQGYEISPYYDSMIGKLIVHGITREEAIEKMKRALNEFIIEGIDTTIPFHLQVLDNKVYRAGKVTTKFIEENFEKN</sequence>
<feature type="domain" description="Biotin carboxylation" evidence="19">
    <location>
        <begin position="1"/>
        <end position="446"/>
    </location>
</feature>
<evidence type="ECO:0000256" key="9">
    <source>
        <dbReference type="ARBA" id="ARBA00022832"/>
    </source>
</evidence>
<proteinExistence type="predicted"/>
<dbReference type="InterPro" id="IPR011054">
    <property type="entry name" value="Rudment_hybrid_motif"/>
</dbReference>
<dbReference type="InterPro" id="IPR016185">
    <property type="entry name" value="PreATP-grasp_dom_sf"/>
</dbReference>
<keyword evidence="21" id="KW-1185">Reference proteome</keyword>
<reference evidence="21" key="1">
    <citation type="submission" date="2023-07" db="EMBL/GenBank/DDBJ databases">
        <authorList>
            <person name="Colorado M.A."/>
            <person name="Villamil L.M."/>
            <person name="Melo J.F."/>
            <person name="Rodriguez J.A."/>
            <person name="Ruiz R.Y."/>
        </authorList>
    </citation>
    <scope>NUCLEOTIDE SEQUENCE [LARGE SCALE GENOMIC DNA]</scope>
    <source>
        <strain evidence="21">C33</strain>
    </source>
</reference>
<dbReference type="PROSITE" id="PS50979">
    <property type="entry name" value="BC"/>
    <property type="match status" value="1"/>
</dbReference>
<dbReference type="Pfam" id="PF02785">
    <property type="entry name" value="Biotin_carb_C"/>
    <property type="match status" value="1"/>
</dbReference>
<feature type="domain" description="ATP-grasp" evidence="18">
    <location>
        <begin position="121"/>
        <end position="317"/>
    </location>
</feature>
<dbReference type="SUPFAM" id="SSF51246">
    <property type="entry name" value="Rudiment single hybrid motif"/>
    <property type="match status" value="1"/>
</dbReference>
<dbReference type="RefSeq" id="WP_320313119.1">
    <property type="nucleotide sequence ID" value="NZ_JAVIKH010000004.1"/>
</dbReference>
<evidence type="ECO:0000256" key="13">
    <source>
        <dbReference type="ARBA" id="ARBA00023160"/>
    </source>
</evidence>
<keyword evidence="8 16" id="KW-0547">Nucleotide-binding</keyword>
<evidence type="ECO:0000256" key="12">
    <source>
        <dbReference type="ARBA" id="ARBA00023098"/>
    </source>
</evidence>
<evidence type="ECO:0000313" key="21">
    <source>
        <dbReference type="Proteomes" id="UP001279681"/>
    </source>
</evidence>
<keyword evidence="6 17" id="KW-0436">Ligase</keyword>
<evidence type="ECO:0000256" key="5">
    <source>
        <dbReference type="ARBA" id="ARBA00022516"/>
    </source>
</evidence>
<dbReference type="NCBIfam" id="NF006367">
    <property type="entry name" value="PRK08591.1"/>
    <property type="match status" value="1"/>
</dbReference>
<evidence type="ECO:0000256" key="1">
    <source>
        <dbReference type="ARBA" id="ARBA00003761"/>
    </source>
</evidence>
<dbReference type="PROSITE" id="PS00866">
    <property type="entry name" value="CPSASE_1"/>
    <property type="match status" value="1"/>
</dbReference>
<dbReference type="Pfam" id="PF00289">
    <property type="entry name" value="Biotin_carb_N"/>
    <property type="match status" value="1"/>
</dbReference>